<name>A0A6V8KA88_9ACTN</name>
<dbReference type="Proteomes" id="UP000482800">
    <property type="component" value="Unassembled WGS sequence"/>
</dbReference>
<feature type="region of interest" description="Disordered" evidence="1">
    <location>
        <begin position="416"/>
        <end position="480"/>
    </location>
</feature>
<dbReference type="AlphaFoldDB" id="A0A6V8KA88"/>
<evidence type="ECO:0000256" key="1">
    <source>
        <dbReference type="SAM" id="MobiDB-lite"/>
    </source>
</evidence>
<proteinExistence type="predicted"/>
<evidence type="ECO:0008006" key="4">
    <source>
        <dbReference type="Google" id="ProtNLM"/>
    </source>
</evidence>
<feature type="compositionally biased region" description="Polar residues" evidence="1">
    <location>
        <begin position="433"/>
        <end position="449"/>
    </location>
</feature>
<organism evidence="2 3">
    <name type="scientific">Phytohabitans houttuyneae</name>
    <dbReference type="NCBI Taxonomy" id="1076126"/>
    <lineage>
        <taxon>Bacteria</taxon>
        <taxon>Bacillati</taxon>
        <taxon>Actinomycetota</taxon>
        <taxon>Actinomycetes</taxon>
        <taxon>Micromonosporales</taxon>
        <taxon>Micromonosporaceae</taxon>
    </lineage>
</organism>
<dbReference type="RefSeq" id="WP_246273594.1">
    <property type="nucleotide sequence ID" value="NZ_BAABGO010000001.1"/>
</dbReference>
<reference evidence="2 3" key="1">
    <citation type="submission" date="2020-03" db="EMBL/GenBank/DDBJ databases">
        <title>Whole genome shotgun sequence of Phytohabitans houttuyneae NBRC 108639.</title>
        <authorList>
            <person name="Komaki H."/>
            <person name="Tamura T."/>
        </authorList>
    </citation>
    <scope>NUCLEOTIDE SEQUENCE [LARGE SCALE GENOMIC DNA]</scope>
    <source>
        <strain evidence="2 3">NBRC 108639</strain>
    </source>
</reference>
<gene>
    <name evidence="2" type="ORF">Phou_035510</name>
</gene>
<evidence type="ECO:0000313" key="3">
    <source>
        <dbReference type="Proteomes" id="UP000482800"/>
    </source>
</evidence>
<comment type="caution">
    <text evidence="2">The sequence shown here is derived from an EMBL/GenBank/DDBJ whole genome shotgun (WGS) entry which is preliminary data.</text>
</comment>
<protein>
    <recommendedName>
        <fullName evidence="4">Stress response protein</fullName>
    </recommendedName>
</protein>
<reference evidence="2 3" key="2">
    <citation type="submission" date="2020-03" db="EMBL/GenBank/DDBJ databases">
        <authorList>
            <person name="Ichikawa N."/>
            <person name="Kimura A."/>
            <person name="Kitahashi Y."/>
            <person name="Uohara A."/>
        </authorList>
    </citation>
    <scope>NUCLEOTIDE SEQUENCE [LARGE SCALE GENOMIC DNA]</scope>
    <source>
        <strain evidence="2 3">NBRC 108639</strain>
    </source>
</reference>
<evidence type="ECO:0000313" key="2">
    <source>
        <dbReference type="EMBL" id="GFJ79371.1"/>
    </source>
</evidence>
<sequence length="480" mass="51911">MSEDTWLAARLIPTSGINGAEEQERRATSAVLAVMSAVREFGRALTQPFGAPAGPVQTFIEVPFKLGDKQLFPDGLIRVSRGQRQWTALVEVKTGSNELRTEQVEAYLEIAREQSFDALITISNEIPAVAGQHPTPVDKRKLRKVSLYHLPWTEILTQAVMQKEYRGVADPDQAWVLGELIRYLEHPRSGAMEFSDMGPAWVSVRDGVAAGTVRTGDTVVAEVAGRFDALMRYACLRLGRRLGAEVTPALSRRDLAEPSLRTQTLVSQLSTTGAMTGGIKIPGAVGAMQVTADLRAGRVICHVDVDAPRSGKPTTRVNWLVRQLKDAPETTRVEAFVMHSRGDGTAGLLRQVRADPATLISDPAKELRAFRVAMSAPAGSKRGTGRGAFIDSVLAAIDDFYEQVIQNLKPWMPAPPRLRTPEDIQPVEPVSPSLVSTAISSQDGATTNPPVVEQRKVDEPRSPADAVHVGAAPQAGADDT</sequence>
<accession>A0A6V8KA88</accession>
<dbReference type="EMBL" id="BLPF01000001">
    <property type="protein sequence ID" value="GFJ79371.1"/>
    <property type="molecule type" value="Genomic_DNA"/>
</dbReference>
<keyword evidence="3" id="KW-1185">Reference proteome</keyword>
<feature type="compositionally biased region" description="Basic and acidic residues" evidence="1">
    <location>
        <begin position="453"/>
        <end position="462"/>
    </location>
</feature>